<proteinExistence type="predicted"/>
<organism evidence="1 2">
    <name type="scientific">Flavobacterium xinjiangense</name>
    <dbReference type="NCBI Taxonomy" id="178356"/>
    <lineage>
        <taxon>Bacteria</taxon>
        <taxon>Pseudomonadati</taxon>
        <taxon>Bacteroidota</taxon>
        <taxon>Flavobacteriia</taxon>
        <taxon>Flavobacteriales</taxon>
        <taxon>Flavobacteriaceae</taxon>
        <taxon>Flavobacterium</taxon>
    </lineage>
</organism>
<gene>
    <name evidence="1" type="ORF">SAMN05216269_11848</name>
</gene>
<accession>A0A1M7PJC7</accession>
<dbReference type="AlphaFoldDB" id="A0A1M7PJC7"/>
<dbReference type="EMBL" id="FRCL01000018">
    <property type="protein sequence ID" value="SHN17294.1"/>
    <property type="molecule type" value="Genomic_DNA"/>
</dbReference>
<dbReference type="Proteomes" id="UP000184092">
    <property type="component" value="Unassembled WGS sequence"/>
</dbReference>
<evidence type="ECO:0000313" key="2">
    <source>
        <dbReference type="Proteomes" id="UP000184092"/>
    </source>
</evidence>
<keyword evidence="2" id="KW-1185">Reference proteome</keyword>
<reference evidence="2" key="1">
    <citation type="submission" date="2016-11" db="EMBL/GenBank/DDBJ databases">
        <authorList>
            <person name="Varghese N."/>
            <person name="Submissions S."/>
        </authorList>
    </citation>
    <scope>NUCLEOTIDE SEQUENCE [LARGE SCALE GENOMIC DNA]</scope>
    <source>
        <strain evidence="2">CGMCC 1.2749</strain>
    </source>
</reference>
<name>A0A1M7PJC7_9FLAO</name>
<evidence type="ECO:0000313" key="1">
    <source>
        <dbReference type="EMBL" id="SHN17294.1"/>
    </source>
</evidence>
<sequence length="37" mass="4514">MRYYIYNFININEVYLEKLFLTGLILFRVVIKIESGK</sequence>
<protein>
    <submittedName>
        <fullName evidence="1">Uncharacterized protein</fullName>
    </submittedName>
</protein>